<keyword evidence="7 9" id="KW-0238">DNA-binding</keyword>
<comment type="caution">
    <text evidence="10">The sequence shown here is derived from an EMBL/GenBank/DDBJ whole genome shotgun (WGS) entry which is preliminary data.</text>
</comment>
<dbReference type="GO" id="GO:0004520">
    <property type="term" value="F:DNA endonuclease activity"/>
    <property type="evidence" value="ECO:0007669"/>
    <property type="project" value="InterPro"/>
</dbReference>
<protein>
    <recommendedName>
        <fullName evidence="9">CRISPR-associated endonuclease Cas1</fullName>
        <ecNumber evidence="9">3.1.-.-</ecNumber>
    </recommendedName>
</protein>
<feature type="binding site" evidence="9">
    <location>
        <position position="222"/>
    </location>
    <ligand>
        <name>Mn(2+)</name>
        <dbReference type="ChEBI" id="CHEBI:29035"/>
    </ligand>
</feature>
<dbReference type="NCBIfam" id="TIGR03641">
    <property type="entry name" value="cas1_HMARI"/>
    <property type="match status" value="1"/>
</dbReference>
<feature type="binding site" evidence="9">
    <location>
        <position position="237"/>
    </location>
    <ligand>
        <name>Mn(2+)</name>
        <dbReference type="ChEBI" id="CHEBI:29035"/>
    </ligand>
</feature>
<dbReference type="GO" id="GO:0003677">
    <property type="term" value="F:DNA binding"/>
    <property type="evidence" value="ECO:0007669"/>
    <property type="project" value="UniProtKB-KW"/>
</dbReference>
<dbReference type="GO" id="GO:0051607">
    <property type="term" value="P:defense response to virus"/>
    <property type="evidence" value="ECO:0007669"/>
    <property type="project" value="UniProtKB-UniRule"/>
</dbReference>
<comment type="cofactor">
    <cofactor evidence="9">
        <name>Mg(2+)</name>
        <dbReference type="ChEBI" id="CHEBI:18420"/>
    </cofactor>
    <cofactor evidence="9">
        <name>Mn(2+)</name>
        <dbReference type="ChEBI" id="CHEBI:29035"/>
    </cofactor>
</comment>
<keyword evidence="4 9" id="KW-0378">Hydrolase</keyword>
<reference evidence="10 11" key="1">
    <citation type="submission" date="2019-07" db="EMBL/GenBank/DDBJ databases">
        <title>Whole genome shotgun sequence of Aneurinibacillus danicus NBRC 102444.</title>
        <authorList>
            <person name="Hosoyama A."/>
            <person name="Uohara A."/>
            <person name="Ohji S."/>
            <person name="Ichikawa N."/>
        </authorList>
    </citation>
    <scope>NUCLEOTIDE SEQUENCE [LARGE SCALE GENOMIC DNA]</scope>
    <source>
        <strain evidence="10 11">NBRC 102444</strain>
    </source>
</reference>
<evidence type="ECO:0000313" key="10">
    <source>
        <dbReference type="EMBL" id="GEN35324.1"/>
    </source>
</evidence>
<keyword evidence="6 9" id="KW-0051">Antiviral defense</keyword>
<keyword evidence="2 9" id="KW-0479">Metal-binding</keyword>
<dbReference type="PANTHER" id="PTHR43219:SF1">
    <property type="entry name" value="CRISPR-ASSOCIATED ENDONUCLEASE CAS1"/>
    <property type="match status" value="1"/>
</dbReference>
<dbReference type="GO" id="GO:0043571">
    <property type="term" value="P:maintenance of CRISPR repeat elements"/>
    <property type="evidence" value="ECO:0007669"/>
    <property type="project" value="UniProtKB-UniRule"/>
</dbReference>
<keyword evidence="11" id="KW-1185">Reference proteome</keyword>
<dbReference type="CDD" id="cd09722">
    <property type="entry name" value="Cas1_I-B"/>
    <property type="match status" value="1"/>
</dbReference>
<dbReference type="InterPro" id="IPR042211">
    <property type="entry name" value="CRISPR-assoc_Cas1_N"/>
</dbReference>
<evidence type="ECO:0000256" key="5">
    <source>
        <dbReference type="ARBA" id="ARBA00022842"/>
    </source>
</evidence>
<sequence length="330" mass="39367">MKKSIYIFTTGSISRKDNTLCFETEQGKKYIPVEDTKEIFLFGEVDFNKRMLEFISQKEILLHMFNHHGYYMGTFYPREHLNSGYMILQQAQAYLDEGRRRDIAMKFVYGAMDNMQQVLRYYKNRGIHVEDILDSLSSLVNRLPACETIEQMMAIEGNYREQYYQAFDRIIDEKNFVFEGRSRRPPLNRLNALISFGNSVLYTIALSEIYKTHLDPRIGYLHTTNFRRFSLNLDIAEIFKPILIDRLIFTLLGKKMITAKDFEKKLDGVILNEKGRRTFLEELEKRLTTTVKHRELGREVSYRRLIRMEVYKLQKHIMGEKEYEPYVSRW</sequence>
<dbReference type="Gene3D" id="1.20.120.920">
    <property type="entry name" value="CRISPR-associated endonuclease Cas1, C-terminal domain"/>
    <property type="match status" value="1"/>
</dbReference>
<dbReference type="OrthoDB" id="9803119at2"/>
<comment type="similarity">
    <text evidence="9">Belongs to the CRISPR-associated endonuclease Cas1 family.</text>
</comment>
<keyword evidence="5 9" id="KW-0460">Magnesium</keyword>
<evidence type="ECO:0000256" key="7">
    <source>
        <dbReference type="ARBA" id="ARBA00023125"/>
    </source>
</evidence>
<evidence type="ECO:0000313" key="11">
    <source>
        <dbReference type="Proteomes" id="UP000321157"/>
    </source>
</evidence>
<feature type="binding site" evidence="9">
    <location>
        <position position="156"/>
    </location>
    <ligand>
        <name>Mn(2+)</name>
        <dbReference type="ChEBI" id="CHEBI:29035"/>
    </ligand>
</feature>
<evidence type="ECO:0000256" key="1">
    <source>
        <dbReference type="ARBA" id="ARBA00022722"/>
    </source>
</evidence>
<accession>A0A511V8R4</accession>
<dbReference type="RefSeq" id="WP_146810865.1">
    <property type="nucleotide sequence ID" value="NZ_BJXX01000126.1"/>
</dbReference>
<evidence type="ECO:0000256" key="4">
    <source>
        <dbReference type="ARBA" id="ARBA00022801"/>
    </source>
</evidence>
<name>A0A511V8R4_9BACL</name>
<comment type="function">
    <text evidence="9">CRISPR (clustered regularly interspaced short palindromic repeat), is an adaptive immune system that provides protection against mobile genetic elements (viruses, transposable elements and conjugative plasmids). CRISPR clusters contain spacers, sequences complementary to antecedent mobile elements, and target invading nucleic acids. CRISPR clusters are transcribed and processed into CRISPR RNA (crRNA). Acts as a dsDNA endonuclease. Involved in the integration of spacer DNA into the CRISPR cassette.</text>
</comment>
<dbReference type="InterPro" id="IPR019858">
    <property type="entry name" value="CRISPR-assoc_Cas1_HMARI/TNEAP"/>
</dbReference>
<keyword evidence="3 9" id="KW-0255">Endonuclease</keyword>
<organism evidence="10 11">
    <name type="scientific">Aneurinibacillus danicus</name>
    <dbReference type="NCBI Taxonomy" id="267746"/>
    <lineage>
        <taxon>Bacteria</taxon>
        <taxon>Bacillati</taxon>
        <taxon>Bacillota</taxon>
        <taxon>Bacilli</taxon>
        <taxon>Bacillales</taxon>
        <taxon>Paenibacillaceae</taxon>
        <taxon>Aneurinibacillus group</taxon>
        <taxon>Aneurinibacillus</taxon>
    </lineage>
</organism>
<evidence type="ECO:0000256" key="3">
    <source>
        <dbReference type="ARBA" id="ARBA00022759"/>
    </source>
</evidence>
<dbReference type="Pfam" id="PF01867">
    <property type="entry name" value="Cas_Cas1"/>
    <property type="match status" value="1"/>
</dbReference>
<dbReference type="GO" id="GO:0016787">
    <property type="term" value="F:hydrolase activity"/>
    <property type="evidence" value="ECO:0007669"/>
    <property type="project" value="UniProtKB-KW"/>
</dbReference>
<dbReference type="EC" id="3.1.-.-" evidence="9"/>
<dbReference type="Gene3D" id="3.100.10.20">
    <property type="entry name" value="CRISPR-associated endonuclease Cas1, N-terminal domain"/>
    <property type="match status" value="1"/>
</dbReference>
<proteinExistence type="inferred from homology"/>
<dbReference type="Proteomes" id="UP000321157">
    <property type="component" value="Unassembled WGS sequence"/>
</dbReference>
<dbReference type="InterPro" id="IPR042206">
    <property type="entry name" value="CRISPR-assoc_Cas1_C"/>
</dbReference>
<dbReference type="HAMAP" id="MF_01470">
    <property type="entry name" value="Cas1"/>
    <property type="match status" value="1"/>
</dbReference>
<dbReference type="EMBL" id="BJXX01000126">
    <property type="protein sequence ID" value="GEN35324.1"/>
    <property type="molecule type" value="Genomic_DNA"/>
</dbReference>
<dbReference type="GO" id="GO:0046872">
    <property type="term" value="F:metal ion binding"/>
    <property type="evidence" value="ECO:0007669"/>
    <property type="project" value="UniProtKB-UniRule"/>
</dbReference>
<keyword evidence="8 9" id="KW-0464">Manganese</keyword>
<dbReference type="NCBIfam" id="TIGR00287">
    <property type="entry name" value="cas1"/>
    <property type="match status" value="1"/>
</dbReference>
<comment type="subunit">
    <text evidence="9">Homodimer, forms a heterotetramer with a Cas2 homodimer.</text>
</comment>
<evidence type="ECO:0000256" key="2">
    <source>
        <dbReference type="ARBA" id="ARBA00022723"/>
    </source>
</evidence>
<evidence type="ECO:0000256" key="9">
    <source>
        <dbReference type="HAMAP-Rule" id="MF_01470"/>
    </source>
</evidence>
<dbReference type="InterPro" id="IPR002729">
    <property type="entry name" value="CRISPR-assoc_Cas1"/>
</dbReference>
<gene>
    <name evidence="9" type="primary">cas1</name>
    <name evidence="10" type="ORF">ADA01nite_27840</name>
</gene>
<dbReference type="PANTHER" id="PTHR43219">
    <property type="entry name" value="CRISPR-ASSOCIATED ENDONUCLEASE CAS1"/>
    <property type="match status" value="1"/>
</dbReference>
<evidence type="ECO:0000256" key="8">
    <source>
        <dbReference type="ARBA" id="ARBA00023211"/>
    </source>
</evidence>
<evidence type="ECO:0000256" key="6">
    <source>
        <dbReference type="ARBA" id="ARBA00023118"/>
    </source>
</evidence>
<dbReference type="AlphaFoldDB" id="A0A511V8R4"/>
<keyword evidence="1 9" id="KW-0540">Nuclease</keyword>